<proteinExistence type="predicted"/>
<dbReference type="PATRIC" id="fig|1203610.3.peg.2445"/>
<sequence>MKTTTASKRKKRIWRIILILLTALGFSYLYTRGVSPVWAAVAIVFCRGFFRFLYAIACLLVTLAIIAAILSFLIF</sequence>
<dbReference type="EMBL" id="AQHW01000014">
    <property type="protein sequence ID" value="KKB56745.1"/>
    <property type="molecule type" value="Genomic_DNA"/>
</dbReference>
<keyword evidence="1" id="KW-1133">Transmembrane helix</keyword>
<comment type="caution">
    <text evidence="2">The sequence shown here is derived from an EMBL/GenBank/DDBJ whole genome shotgun (WGS) entry which is preliminary data.</text>
</comment>
<protein>
    <submittedName>
        <fullName evidence="2">Uncharacterized protein</fullName>
    </submittedName>
</protein>
<evidence type="ECO:0000313" key="2">
    <source>
        <dbReference type="EMBL" id="KKB56745.1"/>
    </source>
</evidence>
<evidence type="ECO:0000256" key="1">
    <source>
        <dbReference type="SAM" id="Phobius"/>
    </source>
</evidence>
<keyword evidence="1" id="KW-0472">Membrane</keyword>
<dbReference type="STRING" id="1203610.HMPREF1536_02381"/>
<name>A0A0F5JGS0_9BACT</name>
<dbReference type="AlphaFoldDB" id="A0A0F5JGS0"/>
<organism evidence="2 3">
    <name type="scientific">Parabacteroides gordonii MS-1 = DSM 23371</name>
    <dbReference type="NCBI Taxonomy" id="1203610"/>
    <lineage>
        <taxon>Bacteria</taxon>
        <taxon>Pseudomonadati</taxon>
        <taxon>Bacteroidota</taxon>
        <taxon>Bacteroidia</taxon>
        <taxon>Bacteroidales</taxon>
        <taxon>Tannerellaceae</taxon>
        <taxon>Parabacteroides</taxon>
    </lineage>
</organism>
<gene>
    <name evidence="2" type="ORF">HMPREF1536_02381</name>
</gene>
<keyword evidence="1" id="KW-0812">Transmembrane</keyword>
<keyword evidence="3" id="KW-1185">Reference proteome</keyword>
<dbReference type="RefSeq" id="WP_005834122.1">
    <property type="nucleotide sequence ID" value="NZ_AUAE01000026.1"/>
</dbReference>
<dbReference type="HOGENOM" id="CLU_2614831_0_0_10"/>
<reference evidence="2 3" key="1">
    <citation type="submission" date="2013-04" db="EMBL/GenBank/DDBJ databases">
        <title>The Genome Sequence of Parabacteroides gordonii DSM 23371.</title>
        <authorList>
            <consortium name="The Broad Institute Genomics Platform"/>
            <person name="Earl A."/>
            <person name="Ward D."/>
            <person name="Feldgarden M."/>
            <person name="Gevers D."/>
            <person name="Martens E."/>
            <person name="Sakamoto M."/>
            <person name="Benno Y."/>
            <person name="Suzuki N."/>
            <person name="Matsunaga N."/>
            <person name="Koshihara K."/>
            <person name="Seki M."/>
            <person name="Komiya H."/>
            <person name="Walker B."/>
            <person name="Young S."/>
            <person name="Zeng Q."/>
            <person name="Gargeya S."/>
            <person name="Fitzgerald M."/>
            <person name="Haas B."/>
            <person name="Abouelleil A."/>
            <person name="Allen A.W."/>
            <person name="Alvarado L."/>
            <person name="Arachchi H.M."/>
            <person name="Berlin A.M."/>
            <person name="Chapman S.B."/>
            <person name="Gainer-Dewar J."/>
            <person name="Goldberg J."/>
            <person name="Griggs A."/>
            <person name="Gujja S."/>
            <person name="Hansen M."/>
            <person name="Howarth C."/>
            <person name="Imamovic A."/>
            <person name="Ireland A."/>
            <person name="Larimer J."/>
            <person name="McCowan C."/>
            <person name="Murphy C."/>
            <person name="Pearson M."/>
            <person name="Poon T.W."/>
            <person name="Priest M."/>
            <person name="Roberts A."/>
            <person name="Saif S."/>
            <person name="Shea T."/>
            <person name="Sisk P."/>
            <person name="Sykes S."/>
            <person name="Wortman J."/>
            <person name="Nusbaum C."/>
            <person name="Birren B."/>
        </authorList>
    </citation>
    <scope>NUCLEOTIDE SEQUENCE [LARGE SCALE GENOMIC DNA]</scope>
    <source>
        <strain evidence="2 3">MS-1</strain>
    </source>
</reference>
<accession>A0A0F5JGS0</accession>
<dbReference type="GeneID" id="86890919"/>
<evidence type="ECO:0000313" key="3">
    <source>
        <dbReference type="Proteomes" id="UP000033035"/>
    </source>
</evidence>
<dbReference type="Proteomes" id="UP000033035">
    <property type="component" value="Unassembled WGS sequence"/>
</dbReference>
<feature type="transmembrane region" description="Helical" evidence="1">
    <location>
        <begin position="49"/>
        <end position="74"/>
    </location>
</feature>